<dbReference type="KEGG" id="csem:103393923"/>
<evidence type="ECO:0000313" key="11">
    <source>
        <dbReference type="Proteomes" id="UP000265120"/>
    </source>
</evidence>
<keyword evidence="5 9" id="KW-0812">Transmembrane</keyword>
<feature type="transmembrane region" description="Helical" evidence="9">
    <location>
        <begin position="538"/>
        <end position="560"/>
    </location>
</feature>
<dbReference type="GeneTree" id="ENSGT00530000063023"/>
<feature type="compositionally biased region" description="Polar residues" evidence="8">
    <location>
        <begin position="76"/>
        <end position="85"/>
    </location>
</feature>
<evidence type="ECO:0000256" key="1">
    <source>
        <dbReference type="ARBA" id="ARBA00004141"/>
    </source>
</evidence>
<comment type="similarity">
    <text evidence="2">Belongs to the dpy-19 family.</text>
</comment>
<feature type="transmembrane region" description="Helical" evidence="9">
    <location>
        <begin position="394"/>
        <end position="415"/>
    </location>
</feature>
<dbReference type="AlphaFoldDB" id="A0A3P8VF53"/>
<feature type="transmembrane region" description="Helical" evidence="9">
    <location>
        <begin position="572"/>
        <end position="591"/>
    </location>
</feature>
<dbReference type="PANTHER" id="PTHR31488:SF2">
    <property type="entry name" value="C-MANNOSYLTRANSFERASE DPY19L4-RELATED"/>
    <property type="match status" value="1"/>
</dbReference>
<feature type="transmembrane region" description="Helical" evidence="9">
    <location>
        <begin position="97"/>
        <end position="117"/>
    </location>
</feature>
<dbReference type="GeneID" id="103393923"/>
<keyword evidence="6 9" id="KW-1133">Transmembrane helix</keyword>
<evidence type="ECO:0000256" key="4">
    <source>
        <dbReference type="ARBA" id="ARBA00022679"/>
    </source>
</evidence>
<feature type="transmembrane region" description="Helical" evidence="9">
    <location>
        <begin position="471"/>
        <end position="493"/>
    </location>
</feature>
<keyword evidence="3" id="KW-0328">Glycosyltransferase</keyword>
<comment type="subcellular location">
    <subcellularLocation>
        <location evidence="1">Membrane</location>
        <topology evidence="1">Multi-pass membrane protein</topology>
    </subcellularLocation>
</comment>
<dbReference type="OrthoDB" id="6019623at2759"/>
<evidence type="ECO:0000256" key="6">
    <source>
        <dbReference type="ARBA" id="ARBA00022989"/>
    </source>
</evidence>
<dbReference type="Ensembl" id="ENSCSET00000013040.1">
    <property type="protein sequence ID" value="ENSCSEP00000012884.1"/>
    <property type="gene ID" value="ENSCSEG00000008333.1"/>
</dbReference>
<dbReference type="RefSeq" id="XP_008329271.1">
    <property type="nucleotide sequence ID" value="XM_008331049.2"/>
</dbReference>
<feature type="compositionally biased region" description="Acidic residues" evidence="8">
    <location>
        <begin position="62"/>
        <end position="72"/>
    </location>
</feature>
<evidence type="ECO:0000256" key="3">
    <source>
        <dbReference type="ARBA" id="ARBA00022676"/>
    </source>
</evidence>
<dbReference type="Pfam" id="PF10034">
    <property type="entry name" value="Dpy19"/>
    <property type="match status" value="1"/>
</dbReference>
<proteinExistence type="inferred from homology"/>
<dbReference type="OMA" id="PKYILFQ"/>
<dbReference type="Proteomes" id="UP000265120">
    <property type="component" value="Chromosome 18"/>
</dbReference>
<dbReference type="PANTHER" id="PTHR31488">
    <property type="entry name" value="DPY-19-LIKE 1, LIKE (H. SAPIENS)"/>
    <property type="match status" value="1"/>
</dbReference>
<evidence type="ECO:0000313" key="10">
    <source>
        <dbReference type="Ensembl" id="ENSCSEP00000012884.1"/>
    </source>
</evidence>
<feature type="compositionally biased region" description="Basic and acidic residues" evidence="8">
    <location>
        <begin position="1"/>
        <end position="11"/>
    </location>
</feature>
<evidence type="ECO:0000256" key="8">
    <source>
        <dbReference type="SAM" id="MobiDB-lite"/>
    </source>
</evidence>
<accession>A0A3P8VF53</accession>
<dbReference type="GO" id="GO:0000030">
    <property type="term" value="F:mannosyltransferase activity"/>
    <property type="evidence" value="ECO:0007669"/>
    <property type="project" value="TreeGrafter"/>
</dbReference>
<feature type="transmembrane region" description="Helical" evidence="9">
    <location>
        <begin position="294"/>
        <end position="311"/>
    </location>
</feature>
<evidence type="ECO:0000256" key="2">
    <source>
        <dbReference type="ARBA" id="ARBA00008744"/>
    </source>
</evidence>
<reference evidence="10 11" key="1">
    <citation type="journal article" date="2014" name="Nat. Genet.">
        <title>Whole-genome sequence of a flatfish provides insights into ZW sex chromosome evolution and adaptation to a benthic lifestyle.</title>
        <authorList>
            <person name="Chen S."/>
            <person name="Zhang G."/>
            <person name="Shao C."/>
            <person name="Huang Q."/>
            <person name="Liu G."/>
            <person name="Zhang P."/>
            <person name="Song W."/>
            <person name="An N."/>
            <person name="Chalopin D."/>
            <person name="Volff J.N."/>
            <person name="Hong Y."/>
            <person name="Li Q."/>
            <person name="Sha Z."/>
            <person name="Zhou H."/>
            <person name="Xie M."/>
            <person name="Yu Q."/>
            <person name="Liu Y."/>
            <person name="Xiang H."/>
            <person name="Wang N."/>
            <person name="Wu K."/>
            <person name="Yang C."/>
            <person name="Zhou Q."/>
            <person name="Liao X."/>
            <person name="Yang L."/>
            <person name="Hu Q."/>
            <person name="Zhang J."/>
            <person name="Meng L."/>
            <person name="Jin L."/>
            <person name="Tian Y."/>
            <person name="Lian J."/>
            <person name="Yang J."/>
            <person name="Miao G."/>
            <person name="Liu S."/>
            <person name="Liang Z."/>
            <person name="Yan F."/>
            <person name="Li Y."/>
            <person name="Sun B."/>
            <person name="Zhang H."/>
            <person name="Zhang J."/>
            <person name="Zhu Y."/>
            <person name="Du M."/>
            <person name="Zhao Y."/>
            <person name="Schartl M."/>
            <person name="Tang Q."/>
            <person name="Wang J."/>
        </authorList>
    </citation>
    <scope>NUCLEOTIDE SEQUENCE</scope>
</reference>
<dbReference type="GO" id="GO:0005637">
    <property type="term" value="C:nuclear inner membrane"/>
    <property type="evidence" value="ECO:0007669"/>
    <property type="project" value="TreeGrafter"/>
</dbReference>
<evidence type="ECO:0000256" key="7">
    <source>
        <dbReference type="ARBA" id="ARBA00023136"/>
    </source>
</evidence>
<reference evidence="10" key="3">
    <citation type="submission" date="2025-09" db="UniProtKB">
        <authorList>
            <consortium name="Ensembl"/>
        </authorList>
    </citation>
    <scope>IDENTIFICATION</scope>
</reference>
<name>A0A3P8VF53_CYNSE</name>
<feature type="region of interest" description="Disordered" evidence="8">
    <location>
        <begin position="1"/>
        <end position="85"/>
    </location>
</feature>
<dbReference type="STRING" id="244447.ENSCSEP00000012884"/>
<evidence type="ECO:0000256" key="9">
    <source>
        <dbReference type="SAM" id="Phobius"/>
    </source>
</evidence>
<dbReference type="InParanoid" id="A0A3P8VF53"/>
<reference evidence="10" key="2">
    <citation type="submission" date="2025-08" db="UniProtKB">
        <authorList>
            <consortium name="Ensembl"/>
        </authorList>
    </citation>
    <scope>IDENTIFICATION</scope>
</reference>
<feature type="transmembrane region" description="Helical" evidence="9">
    <location>
        <begin position="209"/>
        <end position="233"/>
    </location>
</feature>
<keyword evidence="7 9" id="KW-0472">Membrane</keyword>
<feature type="transmembrane region" description="Helical" evidence="9">
    <location>
        <begin position="364"/>
        <end position="382"/>
    </location>
</feature>
<organism evidence="10 11">
    <name type="scientific">Cynoglossus semilaevis</name>
    <name type="common">Tongue sole</name>
    <dbReference type="NCBI Taxonomy" id="244447"/>
    <lineage>
        <taxon>Eukaryota</taxon>
        <taxon>Metazoa</taxon>
        <taxon>Chordata</taxon>
        <taxon>Craniata</taxon>
        <taxon>Vertebrata</taxon>
        <taxon>Euteleostomi</taxon>
        <taxon>Actinopterygii</taxon>
        <taxon>Neopterygii</taxon>
        <taxon>Teleostei</taxon>
        <taxon>Neoteleostei</taxon>
        <taxon>Acanthomorphata</taxon>
        <taxon>Carangaria</taxon>
        <taxon>Pleuronectiformes</taxon>
        <taxon>Pleuronectoidei</taxon>
        <taxon>Cynoglossidae</taxon>
        <taxon>Cynoglossinae</taxon>
        <taxon>Cynoglossus</taxon>
    </lineage>
</organism>
<dbReference type="InterPro" id="IPR018732">
    <property type="entry name" value="Dpy-19/Dpy-19-like"/>
</dbReference>
<protein>
    <submittedName>
        <fullName evidence="10">Dpy-19 like 4</fullName>
    </submittedName>
</protein>
<evidence type="ECO:0000256" key="5">
    <source>
        <dbReference type="ARBA" id="ARBA00022692"/>
    </source>
</evidence>
<sequence>MTELRCRKTETLDGNSDEEGERGVQEGGPTEEVQQTEDPVAGPSEPLTESSCAEAENLVQEDGGEKEEDDPKQEESNGTSVKAPQISLPPSSFLQHLVRVFFGCLAAVSCGMLYAVYLSTYHDRKFWFSKRQELEREITFQEGSGLYYYYYKRMLAAPSFERGFYELMVDNRTLSGETINAVERLSLYPEIITSFVYRVTGSQDFVEPIYFYMGAVFGLQAVCVTALFVCSWVMSGRWLAGMLAVAWYVINRPDTTKVDLAIPLRENWALPYFSCQVAALTGFLSNNISSATEMFCFLAMSATTFTFLLLWEHSHYVLFVQGLCLFLLDSFDLVPSRKMADIHKVYLSSLFLAYLFQFQNPALLSSPLLSLLIGSVLVRYFQQKMKIGPLVARVMKLFLHFHLVFYTAITFSYLVKKLVPAGDAEFILKFLEVKFLLNTTTDFVTNLLLCQDGFQKPGQDFFLRLTQTSVLPFYFLVLTVCLLSTSQTIYRKLSGKPMKTSRRQEDGRIGEKPEVNYHVFHMLLFGGLTMLFDGMKYLWTPYVCMFTAFGICSPDLWMTVFRWLKLRSMNPVVLILILSTAVPTIIGFSLWREYCPRVLTELSDLPEFYDPDTVELISWIRSNAPAMAVFAGSPQLLGTVKLCSSSVVTSLPLYSDINLLKRNEDTYQVYALRSAEEIYKILTSQKANYIIIEESICTEFKGCSIKDMLDISNGHVIYDKGEIYSFSKHGRFCHKIKMNYSPYTNYFTRVFWNRSYHVYKVNSVISFQY</sequence>
<keyword evidence="4" id="KW-0808">Transferase</keyword>
<keyword evidence="11" id="KW-1185">Reference proteome</keyword>